<evidence type="ECO:0000256" key="1">
    <source>
        <dbReference type="ARBA" id="ARBA00007405"/>
    </source>
</evidence>
<dbReference type="InterPro" id="IPR024434">
    <property type="entry name" value="TSCPD_dom"/>
</dbReference>
<evidence type="ECO:0000313" key="8">
    <source>
        <dbReference type="Proteomes" id="UP001529256"/>
    </source>
</evidence>
<dbReference type="EMBL" id="JAUDEA010000004">
    <property type="protein sequence ID" value="MDM8270836.1"/>
    <property type="molecule type" value="Genomic_DNA"/>
</dbReference>
<comment type="catalytic activity">
    <reaction evidence="5">
        <text>a 2'-deoxyribonucleoside 5'-diphosphate + [thioredoxin]-disulfide + H2O = a ribonucleoside 5'-diphosphate + [thioredoxin]-dithiol</text>
        <dbReference type="Rhea" id="RHEA:23252"/>
        <dbReference type="Rhea" id="RHEA-COMP:10698"/>
        <dbReference type="Rhea" id="RHEA-COMP:10700"/>
        <dbReference type="ChEBI" id="CHEBI:15377"/>
        <dbReference type="ChEBI" id="CHEBI:29950"/>
        <dbReference type="ChEBI" id="CHEBI:50058"/>
        <dbReference type="ChEBI" id="CHEBI:57930"/>
        <dbReference type="ChEBI" id="CHEBI:73316"/>
        <dbReference type="EC" id="1.17.4.1"/>
    </reaction>
</comment>
<comment type="similarity">
    <text evidence="1">Belongs to the ribonucleoside diphosphate reductase class-2 family.</text>
</comment>
<keyword evidence="3" id="KW-0237">DNA synthesis</keyword>
<gene>
    <name evidence="7" type="ORF">QUW25_03985</name>
</gene>
<dbReference type="EC" id="1.17.4.1" evidence="2"/>
<sequence length="88" mass="9245">MHFDYTPRGVCSRAIHIDLDDDGKTIEEVSFEGGCNGNLKAVSKLVKGHAVDEIVSILAGNTCGPRKTSCADQLSRALTEAAAAAQQA</sequence>
<dbReference type="InterPro" id="IPR023806">
    <property type="entry name" value="CHP03905"/>
</dbReference>
<evidence type="ECO:0000256" key="2">
    <source>
        <dbReference type="ARBA" id="ARBA00012274"/>
    </source>
</evidence>
<comment type="caution">
    <text evidence="7">The sequence shown here is derived from an EMBL/GenBank/DDBJ whole genome shotgun (WGS) entry which is preliminary data.</text>
</comment>
<organism evidence="7 8">
    <name type="scientific">Thermophilibacter provencensis</name>
    <dbReference type="NCBI Taxonomy" id="1852386"/>
    <lineage>
        <taxon>Bacteria</taxon>
        <taxon>Bacillati</taxon>
        <taxon>Actinomycetota</taxon>
        <taxon>Coriobacteriia</taxon>
        <taxon>Coriobacteriales</taxon>
        <taxon>Atopobiaceae</taxon>
        <taxon>Thermophilibacter</taxon>
    </lineage>
</organism>
<reference evidence="8" key="2">
    <citation type="submission" date="2023-06" db="EMBL/GenBank/DDBJ databases">
        <title>Identification and characterization of horizontal gene transfer across gut microbiota members of farm animals based on homology search.</title>
        <authorList>
            <person name="Zeman M."/>
            <person name="Kubasova T."/>
            <person name="Jahodarova E."/>
            <person name="Nykrynova M."/>
            <person name="Rychlik I."/>
        </authorList>
    </citation>
    <scope>NUCLEOTIDE SEQUENCE [LARGE SCALE GENOMIC DNA]</scope>
    <source>
        <strain evidence="8">153_Feed</strain>
    </source>
</reference>
<dbReference type="NCBIfam" id="TIGR03905">
    <property type="entry name" value="TIGR03905_4_Cys"/>
    <property type="match status" value="1"/>
</dbReference>
<proteinExistence type="inferred from homology"/>
<evidence type="ECO:0000313" key="7">
    <source>
        <dbReference type="EMBL" id="MDM8270836.1"/>
    </source>
</evidence>
<accession>A0ABT7V2X5</accession>
<protein>
    <recommendedName>
        <fullName evidence="2">ribonucleoside-diphosphate reductase</fullName>
        <ecNumber evidence="2">1.17.4.1</ecNumber>
    </recommendedName>
</protein>
<evidence type="ECO:0000256" key="4">
    <source>
        <dbReference type="ARBA" id="ARBA00022741"/>
    </source>
</evidence>
<reference evidence="7 8" key="1">
    <citation type="submission" date="2023-06" db="EMBL/GenBank/DDBJ databases">
        <title>Identification and characterization of horizontal gene transfer across gut microbiota members of farm animals based on homology search.</title>
        <authorList>
            <person name="Schwarzerova J."/>
            <person name="Nykrynova M."/>
            <person name="Jureckova K."/>
            <person name="Cejkova D."/>
            <person name="Rychlik I."/>
        </authorList>
    </citation>
    <scope>NUCLEOTIDE SEQUENCE [LARGE SCALE GENOMIC DNA]</scope>
    <source>
        <strain evidence="7 8">153_Feed</strain>
    </source>
</reference>
<dbReference type="Pfam" id="PF12637">
    <property type="entry name" value="TSCPD"/>
    <property type="match status" value="1"/>
</dbReference>
<dbReference type="Proteomes" id="UP001529256">
    <property type="component" value="Unassembled WGS sequence"/>
</dbReference>
<reference evidence="7 8" key="3">
    <citation type="submission" date="2023-06" db="EMBL/GenBank/DDBJ databases">
        <authorList>
            <person name="Zeman M."/>
            <person name="Kubasova T."/>
            <person name="Jahodarova E."/>
            <person name="Nykrynova M."/>
            <person name="Rychlik I."/>
        </authorList>
    </citation>
    <scope>NUCLEOTIDE SEQUENCE [LARGE SCALE GENOMIC DNA]</scope>
    <source>
        <strain evidence="7 8">153_Feed</strain>
    </source>
</reference>
<feature type="domain" description="TSCPD" evidence="6">
    <location>
        <begin position="5"/>
        <end position="81"/>
    </location>
</feature>
<evidence type="ECO:0000259" key="6">
    <source>
        <dbReference type="Pfam" id="PF12637"/>
    </source>
</evidence>
<keyword evidence="4" id="KW-0547">Nucleotide-binding</keyword>
<dbReference type="RefSeq" id="WP_289510931.1">
    <property type="nucleotide sequence ID" value="NZ_JAUDEA010000004.1"/>
</dbReference>
<evidence type="ECO:0000256" key="3">
    <source>
        <dbReference type="ARBA" id="ARBA00022634"/>
    </source>
</evidence>
<keyword evidence="8" id="KW-1185">Reference proteome</keyword>
<name>A0ABT7V2X5_9ACTN</name>
<evidence type="ECO:0000256" key="5">
    <source>
        <dbReference type="ARBA" id="ARBA00047754"/>
    </source>
</evidence>